<evidence type="ECO:0000313" key="13">
    <source>
        <dbReference type="Proteomes" id="UP001519362"/>
    </source>
</evidence>
<feature type="short sequence motif" description="'HIGH' region" evidence="8">
    <location>
        <begin position="62"/>
        <end position="72"/>
    </location>
</feature>
<comment type="function">
    <text evidence="6 8">Catalyzes the attachment of isoleucine to tRNA(Ile). As IleRS can inadvertently accommodate and process structurally similar amino acids such as valine, to avoid such errors it has two additional distinct tRNA(Ile)-dependent editing activities. One activity is designated as 'pretransfer' editing and involves the hydrolysis of activated Val-AMP. The other activity is designated 'posttransfer' editing and involves deacylation of mischarged Val-tRNA(Ile).</text>
</comment>
<dbReference type="InterPro" id="IPR009008">
    <property type="entry name" value="Val/Leu/Ile-tRNA-synth_edit"/>
</dbReference>
<dbReference type="Gene3D" id="3.90.740.10">
    <property type="entry name" value="Valyl/Leucyl/Isoleucyl-tRNA synthetase, editing domain"/>
    <property type="match status" value="1"/>
</dbReference>
<keyword evidence="4 8" id="KW-0648">Protein biosynthesis</keyword>
<evidence type="ECO:0000259" key="10">
    <source>
        <dbReference type="Pfam" id="PF00133"/>
    </source>
</evidence>
<comment type="caution">
    <text evidence="12">The sequence shown here is derived from an EMBL/GenBank/DDBJ whole genome shotgun (WGS) entry which is preliminary data.</text>
</comment>
<keyword evidence="3 8" id="KW-0067">ATP-binding</keyword>
<comment type="domain">
    <text evidence="8">IleRS has two distinct active sites: one for aminoacylation and one for editing. The misactivated valine is translocated from the active site to the editing site, which sterically excludes the correctly activated isoleucine. The single editing site contains two valyl binding pockets, one specific for each substrate (Val-AMP or Val-tRNA(Ile)).</text>
</comment>
<keyword evidence="1 8" id="KW-0436">Ligase</keyword>
<evidence type="ECO:0000259" key="11">
    <source>
        <dbReference type="Pfam" id="PF08264"/>
    </source>
</evidence>
<evidence type="ECO:0000256" key="2">
    <source>
        <dbReference type="ARBA" id="ARBA00022741"/>
    </source>
</evidence>
<evidence type="ECO:0000256" key="7">
    <source>
        <dbReference type="ARBA" id="ARBA00048359"/>
    </source>
</evidence>
<dbReference type="SUPFAM" id="SSF52374">
    <property type="entry name" value="Nucleotidylyl transferase"/>
    <property type="match status" value="1"/>
</dbReference>
<feature type="binding site" evidence="8">
    <location>
        <position position="648"/>
    </location>
    <ligand>
        <name>ATP</name>
        <dbReference type="ChEBI" id="CHEBI:30616"/>
    </ligand>
</feature>
<dbReference type="Gene3D" id="1.10.730.10">
    <property type="entry name" value="Isoleucyl-tRNA Synthetase, Domain 1"/>
    <property type="match status" value="1"/>
</dbReference>
<feature type="short sequence motif" description="'KMSKS' region" evidence="8">
    <location>
        <begin position="645"/>
        <end position="649"/>
    </location>
</feature>
<dbReference type="InterPro" id="IPR002301">
    <property type="entry name" value="Ile-tRNA-ligase"/>
</dbReference>
<dbReference type="Pfam" id="PF00133">
    <property type="entry name" value="tRNA-synt_1"/>
    <property type="match status" value="1"/>
</dbReference>
<evidence type="ECO:0000256" key="6">
    <source>
        <dbReference type="ARBA" id="ARBA00025217"/>
    </source>
</evidence>
<keyword evidence="2 8" id="KW-0547">Nucleotide-binding</keyword>
<organism evidence="12 13">
    <name type="scientific">Microbacterium amylolyticum</name>
    <dbReference type="NCBI Taxonomy" id="936337"/>
    <lineage>
        <taxon>Bacteria</taxon>
        <taxon>Bacillati</taxon>
        <taxon>Actinomycetota</taxon>
        <taxon>Actinomycetes</taxon>
        <taxon>Micrococcales</taxon>
        <taxon>Microbacteriaceae</taxon>
        <taxon>Microbacterium</taxon>
    </lineage>
</organism>
<dbReference type="NCBIfam" id="TIGR00392">
    <property type="entry name" value="ileS"/>
    <property type="match status" value="1"/>
</dbReference>
<evidence type="ECO:0000256" key="5">
    <source>
        <dbReference type="ARBA" id="ARBA00023146"/>
    </source>
</evidence>
<keyword evidence="13" id="KW-1185">Reference proteome</keyword>
<comment type="catalytic activity">
    <reaction evidence="7 8">
        <text>tRNA(Ile) + L-isoleucine + ATP = L-isoleucyl-tRNA(Ile) + AMP + diphosphate</text>
        <dbReference type="Rhea" id="RHEA:11060"/>
        <dbReference type="Rhea" id="RHEA-COMP:9666"/>
        <dbReference type="Rhea" id="RHEA-COMP:9695"/>
        <dbReference type="ChEBI" id="CHEBI:30616"/>
        <dbReference type="ChEBI" id="CHEBI:33019"/>
        <dbReference type="ChEBI" id="CHEBI:58045"/>
        <dbReference type="ChEBI" id="CHEBI:78442"/>
        <dbReference type="ChEBI" id="CHEBI:78528"/>
        <dbReference type="ChEBI" id="CHEBI:456215"/>
        <dbReference type="EC" id="6.1.1.5"/>
    </reaction>
</comment>
<dbReference type="EMBL" id="JAGIOL010000001">
    <property type="protein sequence ID" value="MBP2435700.1"/>
    <property type="molecule type" value="Genomic_DNA"/>
</dbReference>
<dbReference type="InterPro" id="IPR013155">
    <property type="entry name" value="M/V/L/I-tRNA-synth_anticd-bd"/>
</dbReference>
<protein>
    <recommendedName>
        <fullName evidence="8">Isoleucine--tRNA ligase</fullName>
        <ecNumber evidence="8">6.1.1.5</ecNumber>
    </recommendedName>
    <alternativeName>
        <fullName evidence="8">Isoleucyl-tRNA synthetase</fullName>
        <shortName evidence="8">IleRS</shortName>
    </alternativeName>
</protein>
<comment type="subcellular location">
    <subcellularLocation>
        <location evidence="8">Cytoplasm</location>
    </subcellularLocation>
</comment>
<feature type="domain" description="Aminoacyl-tRNA synthetase class Ia" evidence="10">
    <location>
        <begin position="32"/>
        <end position="679"/>
    </location>
</feature>
<keyword evidence="8" id="KW-0963">Cytoplasm</keyword>
<feature type="region of interest" description="Disordered" evidence="9">
    <location>
        <begin position="1"/>
        <end position="23"/>
    </location>
</feature>
<dbReference type="Gene3D" id="3.40.50.620">
    <property type="entry name" value="HUPs"/>
    <property type="match status" value="2"/>
</dbReference>
<dbReference type="PANTHER" id="PTHR42780:SF1">
    <property type="entry name" value="ISOLEUCINE--TRNA LIGASE, CYTOPLASMIC"/>
    <property type="match status" value="1"/>
</dbReference>
<dbReference type="RefSeq" id="WP_165132158.1">
    <property type="nucleotide sequence ID" value="NZ_CP049253.1"/>
</dbReference>
<evidence type="ECO:0000256" key="3">
    <source>
        <dbReference type="ARBA" id="ARBA00022840"/>
    </source>
</evidence>
<evidence type="ECO:0000256" key="8">
    <source>
        <dbReference type="HAMAP-Rule" id="MF_02003"/>
    </source>
</evidence>
<evidence type="ECO:0000313" key="12">
    <source>
        <dbReference type="EMBL" id="MBP2435700.1"/>
    </source>
</evidence>
<sequence>MTYPKSPFGPAAESSAQAVTPSPRFPEIEEEILDFWKKDDTFHASLAQRDGADEWVFYDGPPFANGLPHYGHLLTGYAKDLFPRFQTMLGKKVDRVFGWDTHGLPAELEAMKQLGITEKSEILEMGIDAFNGKARESVLAYTREWEEYVTRQARWVDFERGYKTLEPTFMESVLWAFAQLHEKGLAYEGYRVLPYCWRDQTPLSNHELRMDDDVYQDRQDPSVTVSFPFVGEKAEQLGLTSVAALAWTTTPWTLPTNSSLAVGPDITYVVVPAPAAKEGLLAENVLLAEDLLPGYAKDLGYESAEDAAAAVTQRIVGSDLAGVFFEPLFDYFTDTEQWGTENAWQVLVDDYVTTSDGTGLVHQAPAYGEDDKRLNDAAGIPTIVSVGDDGTFLSIVPDFAGQLWMDANMDIVRRLRGDGRLLRLQSYVHSYPHCWRCRNPLMYKAVSSWFIRVTDIKDRLVELNEEISWAPENVKHGQFGKWVEGARDWSISRNRFWGSPIPVWKSDNPDYPRVDVYGSLAEMQRDFGRLPVNEQGDVDMHRPYIDELTRPNPDDPTGQSTMRRIEDVFDVWFDSGSMPFAQFHYPFENQDWFDAHAPADFIVEYIGQTRGWFYVMHVLAGALFDRPAYKSVAAHGIVLGNDGQKMSKSLRNYPDVNEVFERDGSDAMRWFLMSSSVLRGGNLVVTEEGIRSGVREFLLPLWNSWYFFSTYANASGEGYEATWRTDSTDVLDRYILALTGELIDDVKGDLERLDSTTASARLRSFADVLTNWYIRRSRDRFWRGVTADPASREAFDTLYTVLETLTRVAAPLVPLISERVWQGLTGGRSVHLTDWPDSAQFAAAADVRTAMDAVREASSVANALRKREGLRVRLPLAQLTVVTTGSAGLAQFEDILRDELNVKNVGFGELTDMTAEEFGISHRLTVNARAAGPRLGKQVQTVIKASKTGDWSEHDGVVTAGGIALVESEYELELDTSGRPGGEAISTLPSGGFVILDTNTTPELEAEGLARDMIRAVQDTRKNAGFDVSDRIRLVVSFSDDADARAVTAAWDTAGVASETLATSHSVDSASGTSAQGAEFVQVIPAGTYANGGDVTIGVTRTGETA</sequence>
<dbReference type="GO" id="GO:0004822">
    <property type="term" value="F:isoleucine-tRNA ligase activity"/>
    <property type="evidence" value="ECO:0007669"/>
    <property type="project" value="UniProtKB-EC"/>
</dbReference>
<dbReference type="InterPro" id="IPR009080">
    <property type="entry name" value="tRNAsynth_Ia_anticodon-bd"/>
</dbReference>
<keyword evidence="8" id="KW-0862">Zinc</keyword>
<keyword evidence="8" id="KW-0479">Metal-binding</keyword>
<dbReference type="CDD" id="cd07961">
    <property type="entry name" value="Anticodon_Ia_Ile_ABEc"/>
    <property type="match status" value="1"/>
</dbReference>
<dbReference type="CDD" id="cd00818">
    <property type="entry name" value="IleRS_core"/>
    <property type="match status" value="1"/>
</dbReference>
<comment type="subunit">
    <text evidence="8">Monomer.</text>
</comment>
<evidence type="ECO:0000256" key="4">
    <source>
        <dbReference type="ARBA" id="ARBA00022917"/>
    </source>
</evidence>
<dbReference type="HAMAP" id="MF_02003">
    <property type="entry name" value="Ile_tRNA_synth_type2"/>
    <property type="match status" value="1"/>
</dbReference>
<keyword evidence="5 8" id="KW-0030">Aminoacyl-tRNA synthetase</keyword>
<dbReference type="SUPFAM" id="SSF50677">
    <property type="entry name" value="ValRS/IleRS/LeuRS editing domain"/>
    <property type="match status" value="1"/>
</dbReference>
<comment type="cofactor">
    <cofactor evidence="8">
        <name>Zn(2+)</name>
        <dbReference type="ChEBI" id="CHEBI:29105"/>
    </cofactor>
</comment>
<dbReference type="EC" id="6.1.1.5" evidence="8"/>
<dbReference type="Proteomes" id="UP001519362">
    <property type="component" value="Unassembled WGS sequence"/>
</dbReference>
<dbReference type="InterPro" id="IPR014729">
    <property type="entry name" value="Rossmann-like_a/b/a_fold"/>
</dbReference>
<proteinExistence type="inferred from homology"/>
<evidence type="ECO:0000256" key="9">
    <source>
        <dbReference type="SAM" id="MobiDB-lite"/>
    </source>
</evidence>
<reference evidence="12 13" key="1">
    <citation type="submission" date="2021-03" db="EMBL/GenBank/DDBJ databases">
        <title>Sequencing the genomes of 1000 actinobacteria strains.</title>
        <authorList>
            <person name="Klenk H.-P."/>
        </authorList>
    </citation>
    <scope>NUCLEOTIDE SEQUENCE [LARGE SCALE GENOMIC DNA]</scope>
    <source>
        <strain evidence="12 13">DSM 24221</strain>
    </source>
</reference>
<dbReference type="Pfam" id="PF08264">
    <property type="entry name" value="Anticodon_1"/>
    <property type="match status" value="1"/>
</dbReference>
<dbReference type="PANTHER" id="PTHR42780">
    <property type="entry name" value="SOLEUCYL-TRNA SYNTHETASE"/>
    <property type="match status" value="1"/>
</dbReference>
<dbReference type="SUPFAM" id="SSF47323">
    <property type="entry name" value="Anticodon-binding domain of a subclass of class I aminoacyl-tRNA synthetases"/>
    <property type="match status" value="1"/>
</dbReference>
<dbReference type="Pfam" id="PF19302">
    <property type="entry name" value="DUF5915"/>
    <property type="match status" value="1"/>
</dbReference>
<gene>
    <name evidence="8" type="primary">ileS</name>
    <name evidence="12" type="ORF">JOF34_000286</name>
</gene>
<feature type="domain" description="Methionyl/Valyl/Leucyl/Isoleucyl-tRNA synthetase anticodon-binding" evidence="11">
    <location>
        <begin position="732"/>
        <end position="875"/>
    </location>
</feature>
<name>A0ABS4ZEI6_9MICO</name>
<dbReference type="InterPro" id="IPR033709">
    <property type="entry name" value="Anticodon_Ile_ABEc"/>
</dbReference>
<dbReference type="PRINTS" id="PR00984">
    <property type="entry name" value="TRNASYNTHILE"/>
</dbReference>
<accession>A0ABS4ZEI6</accession>
<comment type="similarity">
    <text evidence="8">Belongs to the class-I aminoacyl-tRNA synthetase family. IleS type 2 subfamily.</text>
</comment>
<evidence type="ECO:0000256" key="1">
    <source>
        <dbReference type="ARBA" id="ARBA00022598"/>
    </source>
</evidence>
<dbReference type="InterPro" id="IPR002300">
    <property type="entry name" value="aa-tRNA-synth_Ia"/>
</dbReference>
<dbReference type="InterPro" id="IPR023586">
    <property type="entry name" value="Ile-tRNA-ligase_type2"/>
</dbReference>